<dbReference type="InterPro" id="IPR007387">
    <property type="entry name" value="TRAP_DctQ"/>
</dbReference>
<feature type="domain" description="Tripartite ATP-independent periplasmic transporters DctQ component" evidence="9">
    <location>
        <begin position="12"/>
        <end position="146"/>
    </location>
</feature>
<dbReference type="GO" id="GO:0005886">
    <property type="term" value="C:plasma membrane"/>
    <property type="evidence" value="ECO:0007669"/>
    <property type="project" value="UniProtKB-SubCell"/>
</dbReference>
<evidence type="ECO:0000259" key="9">
    <source>
        <dbReference type="Pfam" id="PF04290"/>
    </source>
</evidence>
<organism evidence="10 11">
    <name type="scientific">Halarchaeum acidiphilum MH1-52-1</name>
    <dbReference type="NCBI Taxonomy" id="1261545"/>
    <lineage>
        <taxon>Archaea</taxon>
        <taxon>Methanobacteriati</taxon>
        <taxon>Methanobacteriota</taxon>
        <taxon>Stenosarchaea group</taxon>
        <taxon>Halobacteria</taxon>
        <taxon>Halobacteriales</taxon>
        <taxon>Halobacteriaceae</taxon>
    </lineage>
</organism>
<dbReference type="Pfam" id="PF04290">
    <property type="entry name" value="DctQ"/>
    <property type="match status" value="1"/>
</dbReference>
<evidence type="ECO:0000256" key="6">
    <source>
        <dbReference type="ARBA" id="ARBA00022989"/>
    </source>
</evidence>
<dbReference type="InterPro" id="IPR055348">
    <property type="entry name" value="DctQ"/>
</dbReference>
<name>U2YUR6_9EURY</name>
<evidence type="ECO:0000256" key="3">
    <source>
        <dbReference type="ARBA" id="ARBA00022475"/>
    </source>
</evidence>
<dbReference type="eggNOG" id="ENOG502N5FX">
    <property type="taxonomic scope" value="Archaea"/>
</dbReference>
<keyword evidence="6 8" id="KW-1133">Transmembrane helix</keyword>
<evidence type="ECO:0000256" key="4">
    <source>
        <dbReference type="ARBA" id="ARBA00022519"/>
    </source>
</evidence>
<feature type="transmembrane region" description="Helical" evidence="8">
    <location>
        <begin position="39"/>
        <end position="56"/>
    </location>
</feature>
<evidence type="ECO:0000256" key="2">
    <source>
        <dbReference type="ARBA" id="ARBA00022448"/>
    </source>
</evidence>
<dbReference type="PANTHER" id="PTHR35011:SF11">
    <property type="entry name" value="TRAP TRANSPORTER SMALL PERMEASE PROTEIN"/>
    <property type="match status" value="1"/>
</dbReference>
<proteinExistence type="predicted"/>
<keyword evidence="2" id="KW-0813">Transport</keyword>
<keyword evidence="3" id="KW-1003">Cell membrane</keyword>
<dbReference type="Proteomes" id="UP000016986">
    <property type="component" value="Unassembled WGS sequence"/>
</dbReference>
<dbReference type="OrthoDB" id="286714at2157"/>
<evidence type="ECO:0000313" key="11">
    <source>
        <dbReference type="Proteomes" id="UP000016986"/>
    </source>
</evidence>
<dbReference type="GO" id="GO:0022857">
    <property type="term" value="F:transmembrane transporter activity"/>
    <property type="evidence" value="ECO:0007669"/>
    <property type="project" value="TreeGrafter"/>
</dbReference>
<evidence type="ECO:0000256" key="7">
    <source>
        <dbReference type="ARBA" id="ARBA00023136"/>
    </source>
</evidence>
<dbReference type="GO" id="GO:0015740">
    <property type="term" value="P:C4-dicarboxylate transport"/>
    <property type="evidence" value="ECO:0007669"/>
    <property type="project" value="TreeGrafter"/>
</dbReference>
<feature type="transmembrane region" description="Helical" evidence="8">
    <location>
        <begin position="77"/>
        <end position="101"/>
    </location>
</feature>
<evidence type="ECO:0000256" key="1">
    <source>
        <dbReference type="ARBA" id="ARBA00004429"/>
    </source>
</evidence>
<reference evidence="10 11" key="1">
    <citation type="submission" date="2013-09" db="EMBL/GenBank/DDBJ databases">
        <title>Whole genome sequencing of Halarchaeum acidiphilum strain MH1-52-1.</title>
        <authorList>
            <person name="Shimane Y."/>
            <person name="Minegishi H."/>
            <person name="Nishi S."/>
            <person name="Echigo A."/>
            <person name="Shuto A."/>
            <person name="Konishi M."/>
            <person name="Ito T."/>
            <person name="Ohkuma M."/>
            <person name="Ohta Y."/>
            <person name="Nagano Y."/>
            <person name="Tsubouchi T."/>
            <person name="Mori K."/>
            <person name="Usui K."/>
            <person name="Kamekura M."/>
            <person name="Usami R."/>
            <person name="Takaki Y."/>
            <person name="Hatada Y."/>
        </authorList>
    </citation>
    <scope>NUCLEOTIDE SEQUENCE [LARGE SCALE GENOMIC DNA]</scope>
    <source>
        <strain evidence="10 11">JCM 16109</strain>
    </source>
</reference>
<keyword evidence="5 8" id="KW-0812">Transmembrane</keyword>
<dbReference type="EMBL" id="BATA01000025">
    <property type="protein sequence ID" value="GAD52507.1"/>
    <property type="molecule type" value="Genomic_DNA"/>
</dbReference>
<keyword evidence="4" id="KW-0997">Cell inner membrane</keyword>
<evidence type="ECO:0000256" key="8">
    <source>
        <dbReference type="SAM" id="Phobius"/>
    </source>
</evidence>
<gene>
    <name evidence="10" type="ORF">MBEHAL_1267</name>
</gene>
<dbReference type="PANTHER" id="PTHR35011">
    <property type="entry name" value="2,3-DIKETO-L-GULONATE TRAP TRANSPORTER SMALL PERMEASE PROTEIN YIAM"/>
    <property type="match status" value="1"/>
</dbReference>
<comment type="caution">
    <text evidence="10">The sequence shown here is derived from an EMBL/GenBank/DDBJ whole genome shotgun (WGS) entry which is preliminary data.</text>
</comment>
<keyword evidence="7 8" id="KW-0472">Membrane</keyword>
<dbReference type="RefSeq" id="WP_020220705.1">
    <property type="nucleotide sequence ID" value="NZ_BATA01000025.1"/>
</dbReference>
<dbReference type="AlphaFoldDB" id="U2YUR6"/>
<feature type="transmembrane region" description="Helical" evidence="8">
    <location>
        <begin position="121"/>
        <end position="143"/>
    </location>
</feature>
<evidence type="ECO:0000256" key="5">
    <source>
        <dbReference type="ARBA" id="ARBA00022692"/>
    </source>
</evidence>
<evidence type="ECO:0000313" key="10">
    <source>
        <dbReference type="EMBL" id="GAD52507.1"/>
    </source>
</evidence>
<keyword evidence="11" id="KW-1185">Reference proteome</keyword>
<comment type="subcellular location">
    <subcellularLocation>
        <location evidence="1">Cell inner membrane</location>
        <topology evidence="1">Multi-pass membrane protein</topology>
    </subcellularLocation>
</comment>
<accession>U2YUR6</accession>
<protein>
    <recommendedName>
        <fullName evidence="9">Tripartite ATP-independent periplasmic transporters DctQ component domain-containing protein</fullName>
    </recommendedName>
</protein>
<sequence length="166" mass="17642">MNVTIVLFAAVVVLATVQVLVRTLEIDAFGPMAWTEPAARFTLIVGTYMGAAVATRNREHISIRFLNDRLRRRWPSLGAALNIAVILITLAFLAVALYGTVQNVASGWHTSIGGLASVTAGHVYLGIGVGLTLMVLYELGWLWSALVNLSSALGSPNAPGNPEEGN</sequence>